<dbReference type="AlphaFoldDB" id="A0AAV4HVF0"/>
<evidence type="ECO:0000313" key="3">
    <source>
        <dbReference type="Proteomes" id="UP000762676"/>
    </source>
</evidence>
<evidence type="ECO:0000313" key="2">
    <source>
        <dbReference type="EMBL" id="GFS02178.1"/>
    </source>
</evidence>
<dbReference type="EMBL" id="BMAT01012930">
    <property type="protein sequence ID" value="GFS02178.1"/>
    <property type="molecule type" value="Genomic_DNA"/>
</dbReference>
<protein>
    <submittedName>
        <fullName evidence="2">Uncharacterized protein</fullName>
    </submittedName>
</protein>
<feature type="signal peptide" evidence="1">
    <location>
        <begin position="1"/>
        <end position="19"/>
    </location>
</feature>
<gene>
    <name evidence="2" type="ORF">ElyMa_006439200</name>
</gene>
<sequence>MRTFLICLLVVALLGFALADEEREKRVFKFVGSGVKKVWGKLKNATKALKNGKFKGPQRIVGDMAKYALAYAASIQINKAIRKALDNRRG</sequence>
<name>A0AAV4HVF0_9GAST</name>
<evidence type="ECO:0000256" key="1">
    <source>
        <dbReference type="SAM" id="SignalP"/>
    </source>
</evidence>
<accession>A0AAV4HVF0</accession>
<proteinExistence type="predicted"/>
<dbReference type="Proteomes" id="UP000762676">
    <property type="component" value="Unassembled WGS sequence"/>
</dbReference>
<comment type="caution">
    <text evidence="2">The sequence shown here is derived from an EMBL/GenBank/DDBJ whole genome shotgun (WGS) entry which is preliminary data.</text>
</comment>
<keyword evidence="3" id="KW-1185">Reference proteome</keyword>
<reference evidence="2 3" key="1">
    <citation type="journal article" date="2021" name="Elife">
        <title>Chloroplast acquisition without the gene transfer in kleptoplastic sea slugs, Plakobranchus ocellatus.</title>
        <authorList>
            <person name="Maeda T."/>
            <person name="Takahashi S."/>
            <person name="Yoshida T."/>
            <person name="Shimamura S."/>
            <person name="Takaki Y."/>
            <person name="Nagai Y."/>
            <person name="Toyoda A."/>
            <person name="Suzuki Y."/>
            <person name="Arimoto A."/>
            <person name="Ishii H."/>
            <person name="Satoh N."/>
            <person name="Nishiyama T."/>
            <person name="Hasebe M."/>
            <person name="Maruyama T."/>
            <person name="Minagawa J."/>
            <person name="Obokata J."/>
            <person name="Shigenobu S."/>
        </authorList>
    </citation>
    <scope>NUCLEOTIDE SEQUENCE [LARGE SCALE GENOMIC DNA]</scope>
</reference>
<organism evidence="2 3">
    <name type="scientific">Elysia marginata</name>
    <dbReference type="NCBI Taxonomy" id="1093978"/>
    <lineage>
        <taxon>Eukaryota</taxon>
        <taxon>Metazoa</taxon>
        <taxon>Spiralia</taxon>
        <taxon>Lophotrochozoa</taxon>
        <taxon>Mollusca</taxon>
        <taxon>Gastropoda</taxon>
        <taxon>Heterobranchia</taxon>
        <taxon>Euthyneura</taxon>
        <taxon>Panpulmonata</taxon>
        <taxon>Sacoglossa</taxon>
        <taxon>Placobranchoidea</taxon>
        <taxon>Plakobranchidae</taxon>
        <taxon>Elysia</taxon>
    </lineage>
</organism>
<feature type="chain" id="PRO_5043315759" evidence="1">
    <location>
        <begin position="20"/>
        <end position="90"/>
    </location>
</feature>
<keyword evidence="1" id="KW-0732">Signal</keyword>